<dbReference type="Proteomes" id="UP000042738">
    <property type="component" value="Chromosome"/>
</dbReference>
<reference evidence="1 2" key="1">
    <citation type="journal article" date="2014" name="Genome Announc.">
        <title>Whole-Genome Sequence of Serratia symbiotica Strain CWBI-2.3T, a Free-Living Symbiont of the Black Bean Aphid Aphis fabae.</title>
        <authorList>
            <person name="Foray V."/>
            <person name="Grigorescu A.S."/>
            <person name="Sabri A."/>
            <person name="Haubruge E."/>
            <person name="Lognay G."/>
            <person name="Francis F."/>
            <person name="Fauconnier M.L."/>
            <person name="Hance T."/>
            <person name="Thonart P."/>
        </authorList>
    </citation>
    <scope>NUCLEOTIDE SEQUENCE [LARGE SCALE GENOMIC DNA]</scope>
    <source>
        <strain evidence="1">CWBI-2.3</strain>
    </source>
</reference>
<organism evidence="1 2">
    <name type="scientific">Serratia symbiotica</name>
    <dbReference type="NCBI Taxonomy" id="138074"/>
    <lineage>
        <taxon>Bacteria</taxon>
        <taxon>Pseudomonadati</taxon>
        <taxon>Pseudomonadota</taxon>
        <taxon>Gammaproteobacteria</taxon>
        <taxon>Enterobacterales</taxon>
        <taxon>Yersiniaceae</taxon>
        <taxon>Serratia</taxon>
    </lineage>
</organism>
<gene>
    <name evidence="1" type="ORF">SYMBAF_11320</name>
</gene>
<evidence type="ECO:0000313" key="1">
    <source>
        <dbReference type="EMBL" id="QLH63407.1"/>
    </source>
</evidence>
<dbReference type="EMBL" id="CP050855">
    <property type="protein sequence ID" value="QLH63407.1"/>
    <property type="molecule type" value="Genomic_DNA"/>
</dbReference>
<name>A0A068Z5E5_9GAMM</name>
<dbReference type="GeneID" id="93737084"/>
<dbReference type="Pfam" id="PF05489">
    <property type="entry name" value="Phage_tail_X"/>
    <property type="match status" value="1"/>
</dbReference>
<dbReference type="AlphaFoldDB" id="A0A068Z5E5"/>
<dbReference type="RefSeq" id="WP_040266592.1">
    <property type="nucleotide sequence ID" value="NZ_CAXKXZ010000015.1"/>
</dbReference>
<proteinExistence type="predicted"/>
<sequence>MIVYSLQNETLDQLCWRIFGRTAGIVERLYQNNPHLCELPLHLPHGTAVNVPEQAPAAARLRINLWD</sequence>
<dbReference type="STRING" id="138074.SYMBAF_80104"/>
<evidence type="ECO:0000313" key="2">
    <source>
        <dbReference type="Proteomes" id="UP000042738"/>
    </source>
</evidence>
<dbReference type="InterPro" id="IPR008861">
    <property type="entry name" value="GpX-like"/>
</dbReference>
<protein>
    <submittedName>
        <fullName evidence="1">Phage tail protein</fullName>
    </submittedName>
</protein>
<accession>A0A068Z5E5</accession>